<dbReference type="AlphaFoldDB" id="A0A7X9X6G9"/>
<dbReference type="InterPro" id="IPR021295">
    <property type="entry name" value="DUF2867"/>
</dbReference>
<sequence length="175" mass="19847">MHSYPKIEQVDLPPASRLSSSYGQADFADAFSVDLAETAADDAASLARHAFAKQPEWIALLVKFRDLLVWPLGLKRSVDLLARQANVDERISFFRVFERHDHEVVLGENDKHLDFRVSVLVQPASQGRSRRLILTTLVFYNRPLGRAYIALIAPFHRRVVRATLDRAQQVGWPTA</sequence>
<keyword evidence="2" id="KW-1185">Reference proteome</keyword>
<comment type="caution">
    <text evidence="1">The sequence shown here is derived from an EMBL/GenBank/DDBJ whole genome shotgun (WGS) entry which is preliminary data.</text>
</comment>
<proteinExistence type="predicted"/>
<protein>
    <submittedName>
        <fullName evidence="1">DUF2867 domain-containing protein</fullName>
    </submittedName>
</protein>
<gene>
    <name evidence="1" type="ORF">HHL14_16340</name>
</gene>
<dbReference type="EMBL" id="JABBFZ010000009">
    <property type="protein sequence ID" value="NML32398.1"/>
    <property type="molecule type" value="Genomic_DNA"/>
</dbReference>
<organism evidence="1 2">
    <name type="scientific">Paraburkholderia antibiotica</name>
    <dbReference type="NCBI Taxonomy" id="2728839"/>
    <lineage>
        <taxon>Bacteria</taxon>
        <taxon>Pseudomonadati</taxon>
        <taxon>Pseudomonadota</taxon>
        <taxon>Betaproteobacteria</taxon>
        <taxon>Burkholderiales</taxon>
        <taxon>Burkholderiaceae</taxon>
        <taxon>Paraburkholderia</taxon>
    </lineage>
</organism>
<dbReference type="Proteomes" id="UP000583127">
    <property type="component" value="Unassembled WGS sequence"/>
</dbReference>
<evidence type="ECO:0000313" key="1">
    <source>
        <dbReference type="EMBL" id="NML32398.1"/>
    </source>
</evidence>
<dbReference type="RefSeq" id="WP_169498655.1">
    <property type="nucleotide sequence ID" value="NZ_JABBFZ010000009.1"/>
</dbReference>
<reference evidence="1 2" key="1">
    <citation type="submission" date="2020-04" db="EMBL/GenBank/DDBJ databases">
        <title>Paraburkholderia sp. G-4-1-8 isolated from soil.</title>
        <authorList>
            <person name="Dahal R.H."/>
        </authorList>
    </citation>
    <scope>NUCLEOTIDE SEQUENCE [LARGE SCALE GENOMIC DNA]</scope>
    <source>
        <strain evidence="1 2">G-4-1-8</strain>
    </source>
</reference>
<name>A0A7X9X6G9_9BURK</name>
<accession>A0A7X9X6G9</accession>
<evidence type="ECO:0000313" key="2">
    <source>
        <dbReference type="Proteomes" id="UP000583127"/>
    </source>
</evidence>
<dbReference type="Pfam" id="PF11066">
    <property type="entry name" value="DUF2867"/>
    <property type="match status" value="1"/>
</dbReference>